<protein>
    <recommendedName>
        <fullName evidence="1">DUF7948 domain-containing protein</fullName>
    </recommendedName>
</protein>
<evidence type="ECO:0000313" key="2">
    <source>
        <dbReference type="EMBL" id="RRR69926.1"/>
    </source>
</evidence>
<name>A0A426TWG1_9CHLR</name>
<dbReference type="EMBL" id="RSAS01000573">
    <property type="protein sequence ID" value="RRR69926.1"/>
    <property type="molecule type" value="Genomic_DNA"/>
</dbReference>
<dbReference type="PANTHER" id="PTHR35580:SF1">
    <property type="entry name" value="PHYTASE-LIKE DOMAIN-CONTAINING PROTEIN"/>
    <property type="match status" value="1"/>
</dbReference>
<dbReference type="AlphaFoldDB" id="A0A426TWG1"/>
<sequence length="1049" mass="110734">MPRPLRLIIPLTLLVALLLVTLLPPMLPVAAQVTDCTLDTLPRPGTGTLPPGSPAISGYVVVNQQVMVDATIMARVGSGSAVELPLLSSPSVPACAKFYELPLNQAPLNLQVGQTVTFEVSVSGLRQSFAYTVPSGGGRFDLTLATTAGCRAPTQTAQQMLAQADLRFEQNVGQADAAAPFFARTAAGMAFFTPEGLVLQSPTANGVQQATLEFIGAQTMELSGEQELAGPSNYILAHAQTYQAPNYAAVLYRELYPGVALRYDGGNGRLKGTYTLAPGVDPALLRWRYPDGTPEVVADSGDLLVNFANGMQLRESAPIAWQDGATGQLPVAVAFALHADGSVGFTLGAYDRQLPLIIDPDLMWSTFFGGNSHDWAWDVAVDALCNVYFVGATRSSDLPLHNPFQDELRGDNDLFVASLTPDGSTLRFSTYIGGSGNELTSPDHNRMGMAIGLDGSIYIAGATQSPDFPTTPGAFDRTFRTGTCTGGREPEDCYDAFVTKLHPDGTLAYSSLLGGSGHDHALAIAVDAQGRAYVGGQTLSPDFPVTADVADPICGSNEGFVVRFNAAGSALEYATCLGGEYADAVTAIVVDSAGNAYVSGDTYSPDFPLSPNSFDTSHGGDADAFVAKLASDGRSLIYSSFIGGSGGDHSRGIALAPDGSVYVTGNTNSPDLPTTAGSFDPTHNGGWDGFLVRVSADGRTRLFSTFIGGELDEVFRDVEVARDGTVYLAGWSESNDFPITADAADAICGGPDAPCRAEYPDGVLVGVQPDGSALSYATYLGGEGQDWLYGLAIDAADAIYVVGSTDSGSLPGVVSSVYDPVRNLGRDALVSRFAIGAARAEAQIDPVADWTLMFYIAGDNQDIASFLHEKQRELQAAARDNLRILVLSDGPLLNDSMRYLVEANGIYQDGVNRWPMGELNMGDPATLSDFIAWGQSNYPANHYYLNIANHGGGTTGIAWDETSQHDMLTIDQLRSALREGTANGLVRIDLLHLDACLMGMFEVAFDVAEFADYVVASQNLGWSLFAFGEYAQAAGANPSPRQLAAEVAR</sequence>
<dbReference type="Pfam" id="PF03415">
    <property type="entry name" value="Peptidase_C11"/>
    <property type="match status" value="1"/>
</dbReference>
<dbReference type="InterPro" id="IPR010620">
    <property type="entry name" value="SBBP_repeat"/>
</dbReference>
<dbReference type="Gene3D" id="3.40.50.11970">
    <property type="match status" value="1"/>
</dbReference>
<comment type="caution">
    <text evidence="2">The sequence shown here is derived from an EMBL/GenBank/DDBJ whole genome shotgun (WGS) entry which is preliminary data.</text>
</comment>
<dbReference type="PANTHER" id="PTHR35580">
    <property type="entry name" value="CELL SURFACE GLYCOPROTEIN (S-LAYER PROTEIN)-LIKE PROTEIN"/>
    <property type="match status" value="1"/>
</dbReference>
<dbReference type="InterPro" id="IPR052918">
    <property type="entry name" value="Motility_Chemotaxis_Reg"/>
</dbReference>
<dbReference type="Proteomes" id="UP000280307">
    <property type="component" value="Unassembled WGS sequence"/>
</dbReference>
<dbReference type="InterPro" id="IPR005077">
    <property type="entry name" value="Peptidase_C11"/>
</dbReference>
<feature type="non-terminal residue" evidence="2">
    <location>
        <position position="1049"/>
    </location>
</feature>
<proteinExistence type="predicted"/>
<dbReference type="InterPro" id="IPR057708">
    <property type="entry name" value="DUF7948"/>
</dbReference>
<feature type="domain" description="DUF7948" evidence="1">
    <location>
        <begin position="168"/>
        <end position="360"/>
    </location>
</feature>
<dbReference type="Pfam" id="PF06739">
    <property type="entry name" value="SBBP"/>
    <property type="match status" value="1"/>
</dbReference>
<gene>
    <name evidence="2" type="ORF">EI684_14310</name>
</gene>
<reference evidence="2 3" key="1">
    <citation type="submission" date="2018-12" db="EMBL/GenBank/DDBJ databases">
        <title>Genome Sequence of Candidatus Viridilinea halotolerans isolated from saline sulfide-rich spring.</title>
        <authorList>
            <person name="Grouzdev D.S."/>
            <person name="Burganskaya E.I."/>
            <person name="Krutkina M.S."/>
            <person name="Sukhacheva M.V."/>
            <person name="Gorlenko V.M."/>
        </authorList>
    </citation>
    <scope>NUCLEOTIDE SEQUENCE [LARGE SCALE GENOMIC DNA]</scope>
    <source>
        <strain evidence="2">Chok-6</strain>
    </source>
</reference>
<evidence type="ECO:0000313" key="3">
    <source>
        <dbReference type="Proteomes" id="UP000280307"/>
    </source>
</evidence>
<dbReference type="Pfam" id="PF25778">
    <property type="entry name" value="DUF7948"/>
    <property type="match status" value="1"/>
</dbReference>
<organism evidence="2 3">
    <name type="scientific">Candidatus Viridilinea halotolerans</name>
    <dbReference type="NCBI Taxonomy" id="2491704"/>
    <lineage>
        <taxon>Bacteria</taxon>
        <taxon>Bacillati</taxon>
        <taxon>Chloroflexota</taxon>
        <taxon>Chloroflexia</taxon>
        <taxon>Chloroflexales</taxon>
        <taxon>Chloroflexineae</taxon>
        <taxon>Oscillochloridaceae</taxon>
        <taxon>Candidatus Viridilinea</taxon>
    </lineage>
</organism>
<dbReference type="Gene3D" id="2.80.10.50">
    <property type="match status" value="1"/>
</dbReference>
<accession>A0A426TWG1</accession>
<evidence type="ECO:0000259" key="1">
    <source>
        <dbReference type="Pfam" id="PF25778"/>
    </source>
</evidence>
<dbReference type="SUPFAM" id="SSF101898">
    <property type="entry name" value="NHL repeat"/>
    <property type="match status" value="1"/>
</dbReference>